<dbReference type="Pfam" id="PF16107">
    <property type="entry name" value="DUF4825"/>
    <property type="match status" value="1"/>
</dbReference>
<evidence type="ECO:0000313" key="3">
    <source>
        <dbReference type="EMBL" id="NCU18840.1"/>
    </source>
</evidence>
<evidence type="ECO:0000256" key="1">
    <source>
        <dbReference type="SAM" id="SignalP"/>
    </source>
</evidence>
<evidence type="ECO:0000313" key="4">
    <source>
        <dbReference type="Proteomes" id="UP000743899"/>
    </source>
</evidence>
<feature type="chain" id="PRO_5047385996" evidence="1">
    <location>
        <begin position="25"/>
        <end position="160"/>
    </location>
</feature>
<accession>A0ABX0A9F2</accession>
<feature type="domain" description="DUF4825" evidence="2">
    <location>
        <begin position="31"/>
        <end position="119"/>
    </location>
</feature>
<dbReference type="Proteomes" id="UP000743899">
    <property type="component" value="Unassembled WGS sequence"/>
</dbReference>
<name>A0ABX0A9F2_9BACI</name>
<reference evidence="3 4" key="1">
    <citation type="submission" date="2020-01" db="EMBL/GenBank/DDBJ databases">
        <title>A novel Bacillus sp. from Pasinler.</title>
        <authorList>
            <person name="Adiguzel A."/>
            <person name="Ay H."/>
            <person name="Baltaci M.O."/>
        </authorList>
    </citation>
    <scope>NUCLEOTIDE SEQUENCE [LARGE SCALE GENOMIC DNA]</scope>
    <source>
        <strain evidence="3 4">P1</strain>
    </source>
</reference>
<evidence type="ECO:0000259" key="2">
    <source>
        <dbReference type="Pfam" id="PF16107"/>
    </source>
</evidence>
<keyword evidence="4" id="KW-1185">Reference proteome</keyword>
<keyword evidence="1" id="KW-0732">Signal</keyword>
<dbReference type="RefSeq" id="WP_161921667.1">
    <property type="nucleotide sequence ID" value="NZ_JAACYS010000085.1"/>
</dbReference>
<gene>
    <name evidence="3" type="ORF">GW534_14245</name>
</gene>
<dbReference type="InterPro" id="IPR032250">
    <property type="entry name" value="DUF4825"/>
</dbReference>
<dbReference type="EMBL" id="JAACYS010000085">
    <property type="protein sequence ID" value="NCU18840.1"/>
    <property type="molecule type" value="Genomic_DNA"/>
</dbReference>
<comment type="caution">
    <text evidence="3">The sequence shown here is derived from an EMBL/GenBank/DDBJ whole genome shotgun (WGS) entry which is preliminary data.</text>
</comment>
<sequence>MKKVKKIMILSMFVLLFVTGCSSKKDEEDIFQHDGTYIGDNSAVVEIIGKLKHGEDFEKLALETTTEPYGMTITYNDFDAKMTDKENKETAIYNATFLLALIDNADWVAFDFENGKYKVTRDELQTWYGEELSEFSNEDDLERLIQEYLADEDKVSQLLG</sequence>
<feature type="signal peptide" evidence="1">
    <location>
        <begin position="1"/>
        <end position="24"/>
    </location>
</feature>
<protein>
    <submittedName>
        <fullName evidence="3">DUF4825 domain-containing protein</fullName>
    </submittedName>
</protein>
<dbReference type="PROSITE" id="PS51257">
    <property type="entry name" value="PROKAR_LIPOPROTEIN"/>
    <property type="match status" value="1"/>
</dbReference>
<organism evidence="3 4">
    <name type="scientific">Pallidibacillus pasinlerensis</name>
    <dbReference type="NCBI Taxonomy" id="2703818"/>
    <lineage>
        <taxon>Bacteria</taxon>
        <taxon>Bacillati</taxon>
        <taxon>Bacillota</taxon>
        <taxon>Bacilli</taxon>
        <taxon>Bacillales</taxon>
        <taxon>Bacillaceae</taxon>
        <taxon>Pallidibacillus</taxon>
    </lineage>
</organism>
<proteinExistence type="predicted"/>